<dbReference type="Proteomes" id="UP000724874">
    <property type="component" value="Unassembled WGS sequence"/>
</dbReference>
<evidence type="ECO:0000313" key="2">
    <source>
        <dbReference type="EMBL" id="KAF8901007.1"/>
    </source>
</evidence>
<proteinExistence type="predicted"/>
<sequence length="178" mass="20206">MDNKHKLGKPQGLQFKGITQKMGGLRVLNLSNEVLLSWIRKIKKQESKTTRGRIGSGYQGTNSGFCLSLTPIQPDSESYELSITIISSLRAWRREKKTANLWVESALEARRSVTAPKAPYGVVVHKCTIGIQAFRDDVFHQARTSKHRTTSQKSQAVERREPGARRMRVASVESEYWY</sequence>
<name>A0A9P5NN63_GYMJU</name>
<dbReference type="EMBL" id="JADNYJ010000044">
    <property type="protein sequence ID" value="KAF8901007.1"/>
    <property type="molecule type" value="Genomic_DNA"/>
</dbReference>
<evidence type="ECO:0000256" key="1">
    <source>
        <dbReference type="SAM" id="MobiDB-lite"/>
    </source>
</evidence>
<gene>
    <name evidence="2" type="ORF">CPB84DRAFT_1824809</name>
</gene>
<reference evidence="2" key="1">
    <citation type="submission" date="2020-11" db="EMBL/GenBank/DDBJ databases">
        <authorList>
            <consortium name="DOE Joint Genome Institute"/>
            <person name="Ahrendt S."/>
            <person name="Riley R."/>
            <person name="Andreopoulos W."/>
            <person name="LaButti K."/>
            <person name="Pangilinan J."/>
            <person name="Ruiz-duenas F.J."/>
            <person name="Barrasa J.M."/>
            <person name="Sanchez-Garcia M."/>
            <person name="Camarero S."/>
            <person name="Miyauchi S."/>
            <person name="Serrano A."/>
            <person name="Linde D."/>
            <person name="Babiker R."/>
            <person name="Drula E."/>
            <person name="Ayuso-Fernandez I."/>
            <person name="Pacheco R."/>
            <person name="Padilla G."/>
            <person name="Ferreira P."/>
            <person name="Barriuso J."/>
            <person name="Kellner H."/>
            <person name="Castanera R."/>
            <person name="Alfaro M."/>
            <person name="Ramirez L."/>
            <person name="Pisabarro A.G."/>
            <person name="Kuo A."/>
            <person name="Tritt A."/>
            <person name="Lipzen A."/>
            <person name="He G."/>
            <person name="Yan M."/>
            <person name="Ng V."/>
            <person name="Cullen D."/>
            <person name="Martin F."/>
            <person name="Rosso M.-N."/>
            <person name="Henrissat B."/>
            <person name="Hibbett D."/>
            <person name="Martinez A.T."/>
            <person name="Grigoriev I.V."/>
        </authorList>
    </citation>
    <scope>NUCLEOTIDE SEQUENCE</scope>
    <source>
        <strain evidence="2">AH 44721</strain>
    </source>
</reference>
<organism evidence="2 3">
    <name type="scientific">Gymnopilus junonius</name>
    <name type="common">Spectacular rustgill mushroom</name>
    <name type="synonym">Gymnopilus spectabilis subsp. junonius</name>
    <dbReference type="NCBI Taxonomy" id="109634"/>
    <lineage>
        <taxon>Eukaryota</taxon>
        <taxon>Fungi</taxon>
        <taxon>Dikarya</taxon>
        <taxon>Basidiomycota</taxon>
        <taxon>Agaricomycotina</taxon>
        <taxon>Agaricomycetes</taxon>
        <taxon>Agaricomycetidae</taxon>
        <taxon>Agaricales</taxon>
        <taxon>Agaricineae</taxon>
        <taxon>Hymenogastraceae</taxon>
        <taxon>Gymnopilus</taxon>
    </lineage>
</organism>
<dbReference type="AlphaFoldDB" id="A0A9P5NN63"/>
<protein>
    <submittedName>
        <fullName evidence="2">Uncharacterized protein</fullName>
    </submittedName>
</protein>
<evidence type="ECO:0000313" key="3">
    <source>
        <dbReference type="Proteomes" id="UP000724874"/>
    </source>
</evidence>
<keyword evidence="3" id="KW-1185">Reference proteome</keyword>
<feature type="region of interest" description="Disordered" evidence="1">
    <location>
        <begin position="143"/>
        <end position="166"/>
    </location>
</feature>
<comment type="caution">
    <text evidence="2">The sequence shown here is derived from an EMBL/GenBank/DDBJ whole genome shotgun (WGS) entry which is preliminary data.</text>
</comment>
<accession>A0A9P5NN63</accession>